<evidence type="ECO:0000313" key="8">
    <source>
        <dbReference type="Proteomes" id="UP000037432"/>
    </source>
</evidence>
<dbReference type="PATRIC" id="fig|1938.3.peg.1603"/>
<comment type="caution">
    <text evidence="7">The sequence shown here is derived from an EMBL/GenBank/DDBJ whole genome shotgun (WGS) entry which is preliminary data.</text>
</comment>
<dbReference type="Pfam" id="PF01565">
    <property type="entry name" value="FAD_binding_4"/>
    <property type="match status" value="1"/>
</dbReference>
<dbReference type="GO" id="GO:0016491">
    <property type="term" value="F:oxidoreductase activity"/>
    <property type="evidence" value="ECO:0007669"/>
    <property type="project" value="UniProtKB-KW"/>
</dbReference>
<evidence type="ECO:0000259" key="6">
    <source>
        <dbReference type="PROSITE" id="PS51387"/>
    </source>
</evidence>
<dbReference type="Gene3D" id="3.30.465.10">
    <property type="match status" value="1"/>
</dbReference>
<comment type="similarity">
    <text evidence="2">Belongs to the oxygen-dependent FAD-linked oxidoreductase family.</text>
</comment>
<dbReference type="InterPro" id="IPR050416">
    <property type="entry name" value="FAD-linked_Oxidoreductase"/>
</dbReference>
<dbReference type="InterPro" id="IPR006093">
    <property type="entry name" value="Oxy_OxRdtase_FAD_BS"/>
</dbReference>
<protein>
    <submittedName>
        <fullName evidence="7">FAD-binding oxidoreductase</fullName>
    </submittedName>
</protein>
<dbReference type="InterPro" id="IPR016169">
    <property type="entry name" value="FAD-bd_PCMH_sub2"/>
</dbReference>
<dbReference type="SUPFAM" id="SSF56176">
    <property type="entry name" value="FAD-binding/transporter-associated domain-like"/>
    <property type="match status" value="1"/>
</dbReference>
<evidence type="ECO:0000313" key="7">
    <source>
        <dbReference type="EMBL" id="KMS76220.1"/>
    </source>
</evidence>
<evidence type="ECO:0000256" key="4">
    <source>
        <dbReference type="ARBA" id="ARBA00022827"/>
    </source>
</evidence>
<dbReference type="PANTHER" id="PTHR42973:SF39">
    <property type="entry name" value="FAD-BINDING PCMH-TYPE DOMAIN-CONTAINING PROTEIN"/>
    <property type="match status" value="1"/>
</dbReference>
<evidence type="ECO:0000256" key="2">
    <source>
        <dbReference type="ARBA" id="ARBA00005466"/>
    </source>
</evidence>
<evidence type="ECO:0000256" key="5">
    <source>
        <dbReference type="ARBA" id="ARBA00023002"/>
    </source>
</evidence>
<dbReference type="PROSITE" id="PS00862">
    <property type="entry name" value="OX2_COVAL_FAD"/>
    <property type="match status" value="1"/>
</dbReference>
<reference evidence="7 8" key="1">
    <citation type="submission" date="2015-06" db="EMBL/GenBank/DDBJ databases">
        <authorList>
            <person name="Ju K.-S."/>
            <person name="Doroghazi J.R."/>
            <person name="Metcalf W.W."/>
        </authorList>
    </citation>
    <scope>NUCLEOTIDE SEQUENCE [LARGE SCALE GENOMIC DNA]</scope>
    <source>
        <strain evidence="7 8">NRRL 3414</strain>
    </source>
</reference>
<name>A0A0J8CE41_STRVR</name>
<proteinExistence type="inferred from homology"/>
<dbReference type="GO" id="GO:0071949">
    <property type="term" value="F:FAD binding"/>
    <property type="evidence" value="ECO:0007669"/>
    <property type="project" value="InterPro"/>
</dbReference>
<dbReference type="InterPro" id="IPR006094">
    <property type="entry name" value="Oxid_FAD_bind_N"/>
</dbReference>
<keyword evidence="3" id="KW-0285">Flavoprotein</keyword>
<dbReference type="InterPro" id="IPR016167">
    <property type="entry name" value="FAD-bd_PCMH_sub1"/>
</dbReference>
<dbReference type="InterPro" id="IPR016166">
    <property type="entry name" value="FAD-bd_PCMH"/>
</dbReference>
<sequence length="443" mass="47366">MTAFTGAFWRSGDTGFADATTSRVFNHRRPSRRPAAVLRAAHAADVAAGVKLAAAEGWKVAVRSGGHSWAAWSLREDTLLIDLALLTGMSYDPADATVAVGPAVRGGLDLDPYLAGHGRFFAVGHAPTVGMGGFLLQGGIGWNCRGWGWAAESIESMDVVTAAGELVRCSETENADLFWAARGSGPGFFGVVTEFRLRTRPRFRELTQSTYVFPAEFASEVLTWYHTARHELPPSVELAAVGCTPPGSDSPALIIDAVSFDGGPASLAALDTCPVVDKAVATKVAQPVEFADLQAAQLRSNPDYHRYFADNAFLAGATSELVPALMPAFTELPTSKTFTVLGDFTPLVSRRPPDMALSVQTDLYFAAYVIGEAPEEDAGCRSWLDGTMERAAPYSAGCYLGDSDLTVRPDRIMSDAAWSKFQQIRAVRDPEGRFAGYLGTPAQ</sequence>
<dbReference type="EMBL" id="LFNT01000004">
    <property type="protein sequence ID" value="KMS76220.1"/>
    <property type="molecule type" value="Genomic_DNA"/>
</dbReference>
<dbReference type="InterPro" id="IPR036318">
    <property type="entry name" value="FAD-bd_PCMH-like_sf"/>
</dbReference>
<dbReference type="OrthoDB" id="3682986at2"/>
<keyword evidence="5" id="KW-0560">Oxidoreductase</keyword>
<dbReference type="Gene3D" id="3.40.462.20">
    <property type="match status" value="1"/>
</dbReference>
<keyword evidence="4" id="KW-0274">FAD</keyword>
<evidence type="ECO:0000256" key="3">
    <source>
        <dbReference type="ARBA" id="ARBA00022630"/>
    </source>
</evidence>
<organism evidence="7 8">
    <name type="scientific">Streptomyces viridochromogenes</name>
    <dbReference type="NCBI Taxonomy" id="1938"/>
    <lineage>
        <taxon>Bacteria</taxon>
        <taxon>Bacillati</taxon>
        <taxon>Actinomycetota</taxon>
        <taxon>Actinomycetes</taxon>
        <taxon>Kitasatosporales</taxon>
        <taxon>Streptomycetaceae</taxon>
        <taxon>Streptomyces</taxon>
    </lineage>
</organism>
<accession>A0A0J8CE41</accession>
<evidence type="ECO:0000256" key="1">
    <source>
        <dbReference type="ARBA" id="ARBA00001974"/>
    </source>
</evidence>
<dbReference type="Gene3D" id="3.30.43.10">
    <property type="entry name" value="Uridine Diphospho-n-acetylenolpyruvylglucosamine Reductase, domain 2"/>
    <property type="match status" value="1"/>
</dbReference>
<dbReference type="Proteomes" id="UP000037432">
    <property type="component" value="Unassembled WGS sequence"/>
</dbReference>
<dbReference type="PANTHER" id="PTHR42973">
    <property type="entry name" value="BINDING OXIDOREDUCTASE, PUTATIVE (AFU_ORTHOLOGUE AFUA_1G17690)-RELATED"/>
    <property type="match status" value="1"/>
</dbReference>
<dbReference type="AlphaFoldDB" id="A0A0J8CE41"/>
<dbReference type="RefSeq" id="WP_048579971.1">
    <property type="nucleotide sequence ID" value="NZ_LFNT01000004.1"/>
</dbReference>
<gene>
    <name evidence="7" type="ORF">ACM01_05780</name>
</gene>
<feature type="domain" description="FAD-binding PCMH-type" evidence="6">
    <location>
        <begin position="30"/>
        <end position="202"/>
    </location>
</feature>
<comment type="cofactor">
    <cofactor evidence="1">
        <name>FAD</name>
        <dbReference type="ChEBI" id="CHEBI:57692"/>
    </cofactor>
</comment>
<dbReference type="PROSITE" id="PS51387">
    <property type="entry name" value="FAD_PCMH"/>
    <property type="match status" value="1"/>
</dbReference>